<name>A0A061R7I0_9CHLO</name>
<proteinExistence type="predicted"/>
<evidence type="ECO:0000313" key="1">
    <source>
        <dbReference type="EMBL" id="JAC66476.1"/>
    </source>
</evidence>
<dbReference type="AlphaFoldDB" id="A0A061R7I0"/>
<feature type="non-terminal residue" evidence="1">
    <location>
        <position position="37"/>
    </location>
</feature>
<gene>
    <name evidence="1" type="ORF">TSPGSL018_13560</name>
</gene>
<protein>
    <submittedName>
        <fullName evidence="1">Uncharacterized protein</fullName>
    </submittedName>
</protein>
<dbReference type="EMBL" id="GBEZ01020166">
    <property type="protein sequence ID" value="JAC66476.1"/>
    <property type="molecule type" value="Transcribed_RNA"/>
</dbReference>
<sequence>MEDCSIAALVLERLRHSRRRKSNLEEKEQREKRHACS</sequence>
<reference evidence="1" key="1">
    <citation type="submission" date="2014-05" db="EMBL/GenBank/DDBJ databases">
        <title>The transcriptome of the halophilic microalga Tetraselmis sp. GSL018 isolated from the Great Salt Lake, Utah.</title>
        <authorList>
            <person name="Jinkerson R.E."/>
            <person name="D'Adamo S."/>
            <person name="Posewitz M.C."/>
        </authorList>
    </citation>
    <scope>NUCLEOTIDE SEQUENCE</scope>
    <source>
        <strain evidence="1">GSL018</strain>
    </source>
</reference>
<organism evidence="1">
    <name type="scientific">Tetraselmis sp. GSL018</name>
    <dbReference type="NCBI Taxonomy" id="582737"/>
    <lineage>
        <taxon>Eukaryota</taxon>
        <taxon>Viridiplantae</taxon>
        <taxon>Chlorophyta</taxon>
        <taxon>core chlorophytes</taxon>
        <taxon>Chlorodendrophyceae</taxon>
        <taxon>Chlorodendrales</taxon>
        <taxon>Chlorodendraceae</taxon>
        <taxon>Tetraselmis</taxon>
    </lineage>
</organism>
<accession>A0A061R7I0</accession>